<organism evidence="3">
    <name type="scientific">marine sediment metagenome</name>
    <dbReference type="NCBI Taxonomy" id="412755"/>
    <lineage>
        <taxon>unclassified sequences</taxon>
        <taxon>metagenomes</taxon>
        <taxon>ecological metagenomes</taxon>
    </lineage>
</organism>
<dbReference type="PANTHER" id="PTHR43000">
    <property type="entry name" value="DTDP-D-GLUCOSE 4,6-DEHYDRATASE-RELATED"/>
    <property type="match status" value="1"/>
</dbReference>
<evidence type="ECO:0000256" key="1">
    <source>
        <dbReference type="ARBA" id="ARBA00007637"/>
    </source>
</evidence>
<dbReference type="InterPro" id="IPR036291">
    <property type="entry name" value="NAD(P)-bd_dom_sf"/>
</dbReference>
<comment type="caution">
    <text evidence="3">The sequence shown here is derived from an EMBL/GenBank/DDBJ whole genome shotgun (WGS) entry which is preliminary data.</text>
</comment>
<dbReference type="EMBL" id="LAZR01069783">
    <property type="protein sequence ID" value="KKK47035.1"/>
    <property type="molecule type" value="Genomic_DNA"/>
</dbReference>
<sequence length="288" mass="31812">MSKGKIVLITGSCGFIGSNLVKACLKKGWEVIGVDNFSGSSAEMSEPERYSNLLGKYKFYEADVCETEYFTGLVEKHNPEVIFHLAALPRVSFSTDYPLESNHNNITGTLSVLEAARKVGVKRVVYSASSSMYGGESIPFPTPETTPAHPKSNYALQKYTGLEYCRLFSELYVLDTCSLIYFNVFGPGQLAGGSYSTVIPAFFHSALNDESCRIDGKTGDQSRDFCYVSNIVDANILASENKRAFCGDAFNIANGETHSVLEVYHQVKKIFCKDLKKHHVSRRLGDPQ</sequence>
<dbReference type="SUPFAM" id="SSF51735">
    <property type="entry name" value="NAD(P)-binding Rossmann-fold domains"/>
    <property type="match status" value="1"/>
</dbReference>
<dbReference type="InterPro" id="IPR001509">
    <property type="entry name" value="Epimerase_deHydtase"/>
</dbReference>
<dbReference type="Pfam" id="PF01370">
    <property type="entry name" value="Epimerase"/>
    <property type="match status" value="1"/>
</dbReference>
<comment type="similarity">
    <text evidence="1">Belongs to the NAD(P)-dependent epimerase/dehydratase family.</text>
</comment>
<dbReference type="Gene3D" id="3.40.50.720">
    <property type="entry name" value="NAD(P)-binding Rossmann-like Domain"/>
    <property type="match status" value="1"/>
</dbReference>
<evidence type="ECO:0000313" key="3">
    <source>
        <dbReference type="EMBL" id="KKK47035.1"/>
    </source>
</evidence>
<dbReference type="AlphaFoldDB" id="A0A0F8WFU0"/>
<evidence type="ECO:0000259" key="2">
    <source>
        <dbReference type="Pfam" id="PF01370"/>
    </source>
</evidence>
<proteinExistence type="inferred from homology"/>
<feature type="domain" description="NAD-dependent epimerase/dehydratase" evidence="2">
    <location>
        <begin position="7"/>
        <end position="253"/>
    </location>
</feature>
<gene>
    <name evidence="3" type="ORF">LCGC14_3159260</name>
</gene>
<name>A0A0F8WFU0_9ZZZZ</name>
<accession>A0A0F8WFU0</accession>
<reference evidence="3" key="1">
    <citation type="journal article" date="2015" name="Nature">
        <title>Complex archaea that bridge the gap between prokaryotes and eukaryotes.</title>
        <authorList>
            <person name="Spang A."/>
            <person name="Saw J.H."/>
            <person name="Jorgensen S.L."/>
            <person name="Zaremba-Niedzwiedzka K."/>
            <person name="Martijn J."/>
            <person name="Lind A.E."/>
            <person name="van Eijk R."/>
            <person name="Schleper C."/>
            <person name="Guy L."/>
            <person name="Ettema T.J."/>
        </authorList>
    </citation>
    <scope>NUCLEOTIDE SEQUENCE</scope>
</reference>
<feature type="non-terminal residue" evidence="3">
    <location>
        <position position="288"/>
    </location>
</feature>
<protein>
    <recommendedName>
        <fullName evidence="2">NAD-dependent epimerase/dehydratase domain-containing protein</fullName>
    </recommendedName>
</protein>